<dbReference type="InterPro" id="IPR001647">
    <property type="entry name" value="HTH_TetR"/>
</dbReference>
<evidence type="ECO:0000313" key="7">
    <source>
        <dbReference type="Proteomes" id="UP000048965"/>
    </source>
</evidence>
<evidence type="ECO:0000256" key="1">
    <source>
        <dbReference type="ARBA" id="ARBA00023015"/>
    </source>
</evidence>
<dbReference type="Pfam" id="PF17754">
    <property type="entry name" value="TetR_C_14"/>
    <property type="match status" value="1"/>
</dbReference>
<dbReference type="InterPro" id="IPR023772">
    <property type="entry name" value="DNA-bd_HTH_TetR-type_CS"/>
</dbReference>
<dbReference type="InterPro" id="IPR050109">
    <property type="entry name" value="HTH-type_TetR-like_transc_reg"/>
</dbReference>
<dbReference type="EMBL" id="BBNO01000010">
    <property type="protein sequence ID" value="GAO12169.1"/>
    <property type="molecule type" value="Genomic_DNA"/>
</dbReference>
<dbReference type="Gene3D" id="1.10.10.60">
    <property type="entry name" value="Homeodomain-like"/>
    <property type="match status" value="1"/>
</dbReference>
<dbReference type="PANTHER" id="PTHR30055:SF234">
    <property type="entry name" value="HTH-TYPE TRANSCRIPTIONAL REGULATOR BETI"/>
    <property type="match status" value="1"/>
</dbReference>
<dbReference type="GO" id="GO:0000976">
    <property type="term" value="F:transcription cis-regulatory region binding"/>
    <property type="evidence" value="ECO:0007669"/>
    <property type="project" value="TreeGrafter"/>
</dbReference>
<comment type="caution">
    <text evidence="6">The sequence shown here is derived from an EMBL/GenBank/DDBJ whole genome shotgun (WGS) entry which is preliminary data.</text>
</comment>
<dbReference type="PANTHER" id="PTHR30055">
    <property type="entry name" value="HTH-TYPE TRANSCRIPTIONAL REGULATOR RUTR"/>
    <property type="match status" value="1"/>
</dbReference>
<evidence type="ECO:0000256" key="2">
    <source>
        <dbReference type="ARBA" id="ARBA00023125"/>
    </source>
</evidence>
<dbReference type="PROSITE" id="PS50977">
    <property type="entry name" value="HTH_TETR_2"/>
    <property type="match status" value="1"/>
</dbReference>
<dbReference type="InterPro" id="IPR009057">
    <property type="entry name" value="Homeodomain-like_sf"/>
</dbReference>
<organism evidence="6 7">
    <name type="scientific">Streptomyces lydicamycinicus</name>
    <dbReference type="NCBI Taxonomy" id="1546107"/>
    <lineage>
        <taxon>Bacteria</taxon>
        <taxon>Bacillati</taxon>
        <taxon>Actinomycetota</taxon>
        <taxon>Actinomycetes</taxon>
        <taxon>Kitasatosporales</taxon>
        <taxon>Streptomycetaceae</taxon>
        <taxon>Streptomyces</taxon>
    </lineage>
</organism>
<feature type="domain" description="HTH tetR-type" evidence="5">
    <location>
        <begin position="16"/>
        <end position="76"/>
    </location>
</feature>
<gene>
    <name evidence="6" type="ORF">TPA0598_10_01390</name>
</gene>
<keyword evidence="3" id="KW-0804">Transcription</keyword>
<dbReference type="SUPFAM" id="SSF46689">
    <property type="entry name" value="Homeodomain-like"/>
    <property type="match status" value="1"/>
</dbReference>
<dbReference type="OrthoDB" id="3635456at2"/>
<keyword evidence="7" id="KW-1185">Reference proteome</keyword>
<evidence type="ECO:0000256" key="4">
    <source>
        <dbReference type="PROSITE-ProRule" id="PRU00335"/>
    </source>
</evidence>
<evidence type="ECO:0000313" key="6">
    <source>
        <dbReference type="EMBL" id="GAO12169.1"/>
    </source>
</evidence>
<dbReference type="PROSITE" id="PS01081">
    <property type="entry name" value="HTH_TETR_1"/>
    <property type="match status" value="1"/>
</dbReference>
<dbReference type="GO" id="GO:0003700">
    <property type="term" value="F:DNA-binding transcription factor activity"/>
    <property type="evidence" value="ECO:0007669"/>
    <property type="project" value="TreeGrafter"/>
</dbReference>
<dbReference type="AlphaFoldDB" id="A0A0P4RER5"/>
<feature type="DNA-binding region" description="H-T-H motif" evidence="4">
    <location>
        <begin position="39"/>
        <end position="58"/>
    </location>
</feature>
<proteinExistence type="predicted"/>
<accession>A0A0P4RER5</accession>
<dbReference type="Proteomes" id="UP000048965">
    <property type="component" value="Unassembled WGS sequence"/>
</dbReference>
<keyword evidence="2 4" id="KW-0238">DNA-binding</keyword>
<dbReference type="InterPro" id="IPR041347">
    <property type="entry name" value="MftR_C"/>
</dbReference>
<name>A0A0P4RER5_9ACTN</name>
<dbReference type="PRINTS" id="PR00455">
    <property type="entry name" value="HTHTETR"/>
</dbReference>
<dbReference type="Pfam" id="PF00440">
    <property type="entry name" value="TetR_N"/>
    <property type="match status" value="1"/>
</dbReference>
<evidence type="ECO:0000259" key="5">
    <source>
        <dbReference type="PROSITE" id="PS50977"/>
    </source>
</evidence>
<dbReference type="RefSeq" id="WP_042160968.1">
    <property type="nucleotide sequence ID" value="NZ_BBNO01000010.1"/>
</dbReference>
<sequence length="206" mass="22381">MSETTQPLGRRERKKAATRQALADAALRLFLERGYDQVSIKDIAEAADVSTTTLFKHFPGKEALVFDADSDHEAALVAAVRDRPDGRSVPAALRDHILRCHLGTATDPAFARFRQLVMSTPALRDYGHRMWMRHETALAQAIATDTGAPEDDPACAALAHFALEALVLARGQDDPRAAVDAAFDLLEGGWQPPARRTARASGQDAD</sequence>
<reference evidence="6 7" key="2">
    <citation type="journal article" date="2015" name="Stand. Genomic Sci.">
        <title>Draft genome sequence of marine-derived Streptomyces sp. TP-A0598, a producer of anti-MRSA antibiotic lydicamycins.</title>
        <authorList>
            <person name="Komaki H."/>
            <person name="Ichikawa N."/>
            <person name="Hosoyama A."/>
            <person name="Fujita N."/>
            <person name="Igarashi Y."/>
        </authorList>
    </citation>
    <scope>NUCLEOTIDE SEQUENCE [LARGE SCALE GENOMIC DNA]</scope>
    <source>
        <strain evidence="6 7">NBRC 110027</strain>
    </source>
</reference>
<keyword evidence="1" id="KW-0805">Transcription regulation</keyword>
<evidence type="ECO:0000256" key="3">
    <source>
        <dbReference type="ARBA" id="ARBA00023163"/>
    </source>
</evidence>
<reference evidence="7" key="1">
    <citation type="submission" date="2014-09" db="EMBL/GenBank/DDBJ databases">
        <title>Whole genome shotgun sequence of Streptomyces sp. NBRC 110027.</title>
        <authorList>
            <person name="Komaki H."/>
            <person name="Ichikawa N."/>
            <person name="Katano-Makiyama Y."/>
            <person name="Hosoyama A."/>
            <person name="Hashimoto M."/>
            <person name="Uohara A."/>
            <person name="Kitahashi Y."/>
            <person name="Ohji S."/>
            <person name="Kimura A."/>
            <person name="Yamazoe A."/>
            <person name="Igarashi Y."/>
            <person name="Fujita N."/>
        </authorList>
    </citation>
    <scope>NUCLEOTIDE SEQUENCE [LARGE SCALE GENOMIC DNA]</scope>
    <source>
        <strain evidence="7">NBRC 110027</strain>
    </source>
</reference>
<dbReference type="Gene3D" id="1.10.357.10">
    <property type="entry name" value="Tetracycline Repressor, domain 2"/>
    <property type="match status" value="1"/>
</dbReference>
<protein>
    <submittedName>
        <fullName evidence="6">Putative TetR family transcriptional regulator</fullName>
    </submittedName>
</protein>